<keyword evidence="2" id="KW-1185">Reference proteome</keyword>
<organism evidence="1 2">
    <name type="scientific">Skermanella stibiiresistens SB22</name>
    <dbReference type="NCBI Taxonomy" id="1385369"/>
    <lineage>
        <taxon>Bacteria</taxon>
        <taxon>Pseudomonadati</taxon>
        <taxon>Pseudomonadota</taxon>
        <taxon>Alphaproteobacteria</taxon>
        <taxon>Rhodospirillales</taxon>
        <taxon>Azospirillaceae</taxon>
        <taxon>Skermanella</taxon>
    </lineage>
</organism>
<reference evidence="1 2" key="1">
    <citation type="submission" date="2013-08" db="EMBL/GenBank/DDBJ databases">
        <title>The genome sequence of Skermanella stibiiresistens.</title>
        <authorList>
            <person name="Zhu W."/>
            <person name="Wang G."/>
        </authorList>
    </citation>
    <scope>NUCLEOTIDE SEQUENCE [LARGE SCALE GENOMIC DNA]</scope>
    <source>
        <strain evidence="1 2">SB22</strain>
    </source>
</reference>
<dbReference type="RefSeq" id="WP_037458080.1">
    <property type="nucleotide sequence ID" value="NZ_AVFL01000022.1"/>
</dbReference>
<gene>
    <name evidence="1" type="ORF">N825_16250</name>
</gene>
<evidence type="ECO:0000313" key="1">
    <source>
        <dbReference type="EMBL" id="EWY37954.1"/>
    </source>
</evidence>
<dbReference type="EMBL" id="AVFL01000022">
    <property type="protein sequence ID" value="EWY37954.1"/>
    <property type="molecule type" value="Genomic_DNA"/>
</dbReference>
<protein>
    <submittedName>
        <fullName evidence="1">Uncharacterized protein</fullName>
    </submittedName>
</protein>
<name>W9GVW6_9PROT</name>
<proteinExistence type="predicted"/>
<sequence>MSKYDEIRAILSELGYDSCQDPDDLVPLFSDLLAATGEDGLEGERLKRLVTSLYKAELVKSRQKFSKKWYDYVQSVKKTSPMSVRDMRVRDSANDRRSAFWAMKYILDRDLLIELRQKTKQKIETNGDAS</sequence>
<evidence type="ECO:0000313" key="2">
    <source>
        <dbReference type="Proteomes" id="UP000019486"/>
    </source>
</evidence>
<dbReference type="Proteomes" id="UP000019486">
    <property type="component" value="Unassembled WGS sequence"/>
</dbReference>
<dbReference type="STRING" id="1385369.N825_16250"/>
<dbReference type="AlphaFoldDB" id="W9GVW6"/>
<comment type="caution">
    <text evidence="1">The sequence shown here is derived from an EMBL/GenBank/DDBJ whole genome shotgun (WGS) entry which is preliminary data.</text>
</comment>
<accession>W9GVW6</accession>